<feature type="region of interest" description="Disordered" evidence="1">
    <location>
        <begin position="134"/>
        <end position="210"/>
    </location>
</feature>
<feature type="compositionally biased region" description="Low complexity" evidence="1">
    <location>
        <begin position="199"/>
        <end position="210"/>
    </location>
</feature>
<feature type="region of interest" description="Disordered" evidence="1">
    <location>
        <begin position="1"/>
        <end position="22"/>
    </location>
</feature>
<feature type="region of interest" description="Disordered" evidence="1">
    <location>
        <begin position="85"/>
        <end position="110"/>
    </location>
</feature>
<accession>A0A6J7HZ40</accession>
<proteinExistence type="predicted"/>
<evidence type="ECO:0000313" key="2">
    <source>
        <dbReference type="EMBL" id="CAB4923733.1"/>
    </source>
</evidence>
<feature type="compositionally biased region" description="Low complexity" evidence="1">
    <location>
        <begin position="85"/>
        <end position="94"/>
    </location>
</feature>
<gene>
    <name evidence="2" type="ORF">UFOPK3564_01985</name>
</gene>
<organism evidence="2">
    <name type="scientific">freshwater metagenome</name>
    <dbReference type="NCBI Taxonomy" id="449393"/>
    <lineage>
        <taxon>unclassified sequences</taxon>
        <taxon>metagenomes</taxon>
        <taxon>ecological metagenomes</taxon>
    </lineage>
</organism>
<feature type="compositionally biased region" description="Low complexity" evidence="1">
    <location>
        <begin position="134"/>
        <end position="190"/>
    </location>
</feature>
<name>A0A6J7HZ40_9ZZZZ</name>
<dbReference type="AlphaFoldDB" id="A0A6J7HZ40"/>
<reference evidence="2" key="1">
    <citation type="submission" date="2020-05" db="EMBL/GenBank/DDBJ databases">
        <authorList>
            <person name="Chiriac C."/>
            <person name="Salcher M."/>
            <person name="Ghai R."/>
            <person name="Kavagutti S V."/>
        </authorList>
    </citation>
    <scope>NUCLEOTIDE SEQUENCE</scope>
</reference>
<evidence type="ECO:0000256" key="1">
    <source>
        <dbReference type="SAM" id="MobiDB-lite"/>
    </source>
</evidence>
<protein>
    <submittedName>
        <fullName evidence="2">Unannotated protein</fullName>
    </submittedName>
</protein>
<sequence>MSRFGNLGSLRPRSSSTGGGRGAVDVDPVMAAILGLVIVGGGGLAVYGASQETEPAPAPAAVAQPTDPVVERALRIVERVDGTAAAGEGVSAADAARERRRAQRASAAGRSTDPFAAIASGTDAVTGVAATATPGSTAGVASGSTSSGSTSASGSTASAAGGGAASSTAPSATELAARAAARSARRNAAADGSTPNGGATRSPAAEPSAAALRAAALRSVARRPAKISLRIKTEAGRSTRSKRSMGLLVPTSTRTVARVIGVSSSNRVVTLRLREGAALAGKQSKGTRCVERLSSGGCRLVRVRTGRVAVIRAPESASGRPAAVTALRVTAIWRGGYKVAG</sequence>
<dbReference type="EMBL" id="CAFBMK010000120">
    <property type="protein sequence ID" value="CAB4923733.1"/>
    <property type="molecule type" value="Genomic_DNA"/>
</dbReference>